<dbReference type="PROSITE" id="PS51354">
    <property type="entry name" value="GLUTAREDOXIN_2"/>
    <property type="match status" value="1"/>
</dbReference>
<feature type="compositionally biased region" description="Basic and acidic residues" evidence="1">
    <location>
        <begin position="1"/>
        <end position="20"/>
    </location>
</feature>
<evidence type="ECO:0000313" key="3">
    <source>
        <dbReference type="Proteomes" id="UP000243459"/>
    </source>
</evidence>
<feature type="region of interest" description="Disordered" evidence="1">
    <location>
        <begin position="1"/>
        <end position="24"/>
    </location>
</feature>
<dbReference type="AlphaFoldDB" id="A0A5P1EHI2"/>
<protein>
    <submittedName>
        <fullName evidence="2">Uncharacterized protein</fullName>
    </submittedName>
</protein>
<sequence>MDERDVSMHSGFREELKEKNGGGGFVLPRVFVEERGLGVEEVRRMHEDGELGRVLKGFEDETGEECEGCGDVRFVLCGFCCGSCRVYDDDEEEEGGGRGGGGGWRRCSECNENGIVRCSVCC</sequence>
<dbReference type="Pfam" id="PF23733">
    <property type="entry name" value="GRXCR1-2_C"/>
    <property type="match status" value="1"/>
</dbReference>
<accession>A0A5P1EHI2</accession>
<evidence type="ECO:0000313" key="2">
    <source>
        <dbReference type="EMBL" id="ONK65244.1"/>
    </source>
</evidence>
<dbReference type="Gramene" id="ONK65244">
    <property type="protein sequence ID" value="ONK65244"/>
    <property type="gene ID" value="A4U43_C07F35150"/>
</dbReference>
<reference evidence="3" key="1">
    <citation type="journal article" date="2017" name="Nat. Commun.">
        <title>The asparagus genome sheds light on the origin and evolution of a young Y chromosome.</title>
        <authorList>
            <person name="Harkess A."/>
            <person name="Zhou J."/>
            <person name="Xu C."/>
            <person name="Bowers J.E."/>
            <person name="Van der Hulst R."/>
            <person name="Ayyampalayam S."/>
            <person name="Mercati F."/>
            <person name="Riccardi P."/>
            <person name="McKain M.R."/>
            <person name="Kakrana A."/>
            <person name="Tang H."/>
            <person name="Ray J."/>
            <person name="Groenendijk J."/>
            <person name="Arikit S."/>
            <person name="Mathioni S.M."/>
            <person name="Nakano M."/>
            <person name="Shan H."/>
            <person name="Telgmann-Rauber A."/>
            <person name="Kanno A."/>
            <person name="Yue Z."/>
            <person name="Chen H."/>
            <person name="Li W."/>
            <person name="Chen Y."/>
            <person name="Xu X."/>
            <person name="Zhang Y."/>
            <person name="Luo S."/>
            <person name="Chen H."/>
            <person name="Gao J."/>
            <person name="Mao Z."/>
            <person name="Pires J.C."/>
            <person name="Luo M."/>
            <person name="Kudrna D."/>
            <person name="Wing R.A."/>
            <person name="Meyers B.C."/>
            <person name="Yi K."/>
            <person name="Kong H."/>
            <person name="Lavrijsen P."/>
            <person name="Sunseri F."/>
            <person name="Falavigna A."/>
            <person name="Ye Y."/>
            <person name="Leebens-Mack J.H."/>
            <person name="Chen G."/>
        </authorList>
    </citation>
    <scope>NUCLEOTIDE SEQUENCE [LARGE SCALE GENOMIC DNA]</scope>
    <source>
        <strain evidence="3">cv. DH0086</strain>
    </source>
</reference>
<dbReference type="PANTHER" id="PTHR45669:SF30">
    <property type="entry name" value="OS04G0641300 PROTEIN"/>
    <property type="match status" value="1"/>
</dbReference>
<keyword evidence="3" id="KW-1185">Reference proteome</keyword>
<dbReference type="OMA" id="WRRCSEC"/>
<proteinExistence type="predicted"/>
<organism evidence="2 3">
    <name type="scientific">Asparagus officinalis</name>
    <name type="common">Garden asparagus</name>
    <dbReference type="NCBI Taxonomy" id="4686"/>
    <lineage>
        <taxon>Eukaryota</taxon>
        <taxon>Viridiplantae</taxon>
        <taxon>Streptophyta</taxon>
        <taxon>Embryophyta</taxon>
        <taxon>Tracheophyta</taxon>
        <taxon>Spermatophyta</taxon>
        <taxon>Magnoliopsida</taxon>
        <taxon>Liliopsida</taxon>
        <taxon>Asparagales</taxon>
        <taxon>Asparagaceae</taxon>
        <taxon>Asparagoideae</taxon>
        <taxon>Asparagus</taxon>
    </lineage>
</organism>
<dbReference type="PANTHER" id="PTHR45669">
    <property type="entry name" value="GLUTAREDOXIN DOMAIN-CONTAINING CYSTEINE-RICH PROTEIN CG12206-RELATED"/>
    <property type="match status" value="1"/>
</dbReference>
<dbReference type="EMBL" id="CM007387">
    <property type="protein sequence ID" value="ONK65244.1"/>
    <property type="molecule type" value="Genomic_DNA"/>
</dbReference>
<name>A0A5P1EHI2_ASPOF</name>
<gene>
    <name evidence="2" type="ORF">A4U43_C07F35150</name>
</gene>
<dbReference type="SUPFAM" id="SSF52833">
    <property type="entry name" value="Thioredoxin-like"/>
    <property type="match status" value="1"/>
</dbReference>
<dbReference type="InterPro" id="IPR036249">
    <property type="entry name" value="Thioredoxin-like_sf"/>
</dbReference>
<dbReference type="Proteomes" id="UP000243459">
    <property type="component" value="Chromosome 7"/>
</dbReference>
<evidence type="ECO:0000256" key="1">
    <source>
        <dbReference type="SAM" id="MobiDB-lite"/>
    </source>
</evidence>
<dbReference type="Gene3D" id="3.40.30.10">
    <property type="entry name" value="Glutaredoxin"/>
    <property type="match status" value="1"/>
</dbReference>